<accession>A0A9Q4KVL3</accession>
<sequence>MISGLRRRIPPGIAESLFFIGPGLILAVEASGESGITELIGVGFEYGFALFWVIVAALIFKFAFTNGIARYTVATGTSIFDGLRTIPGPKNWEVSFIAIIYLFEMVGFGGIALFAGGLFAKVVPVVEPAAYAFALLIFILLVLWKNSYERLEHVIIIISVVMFVGLAVLIFAMPFPLDSIAHGCIPSIPDGALIETMALLGVVGSGLNLLLYSLWLHEKVGDRHGEAYFASHMKSVNLDLGLAFLIVGVVALIFMTLGFWGFVHEHLTEVGAVALTETLSTTFSKVPGGMNTVLFLAFIILTGSLISGMDGRARAVSSVVSRASATRFDERALYRIVLIIFAGIITVGILSGETTSLIRAVAAVSSVMFGMLGFMLIYIDRRLPAYARGSSLWVLTVGSGSILFLGIALITEQSILTFGLPLMEHVAVVAILLYAFTKTSLFERLVTGMGTLEDRGWMILTFGALSLYGIYRGILYNGVIIDFADLGPMVAGILGGPVVGGCVGLIAALFRLSEGGLGAAGGAASAICAGIIAAYAARMFRNHLTHWRLIGLACGVEFLHVFVFIPLFAGGWDSLEMWHIIRETYLPMAVANALGLVLFLIILRERGYDMLEHSEYLSLKRRRNKGMIEDIPEDPDGNL</sequence>
<dbReference type="NCBIfam" id="NF037982">
    <property type="entry name" value="Nramp_1"/>
    <property type="match status" value="1"/>
</dbReference>
<feature type="transmembrane region" description="Helical" evidence="6">
    <location>
        <begin position="391"/>
        <end position="410"/>
    </location>
</feature>
<feature type="transmembrane region" description="Helical" evidence="6">
    <location>
        <begin position="94"/>
        <end position="119"/>
    </location>
</feature>
<dbReference type="GO" id="GO:0005886">
    <property type="term" value="C:plasma membrane"/>
    <property type="evidence" value="ECO:0007669"/>
    <property type="project" value="UniProtKB-SubCell"/>
</dbReference>
<dbReference type="InterPro" id="IPR001046">
    <property type="entry name" value="NRAMP_fam"/>
</dbReference>
<feature type="transmembrane region" description="Helical" evidence="6">
    <location>
        <begin position="549"/>
        <end position="572"/>
    </location>
</feature>
<dbReference type="AlphaFoldDB" id="A0A9Q4KVL3"/>
<feature type="transmembrane region" description="Helical" evidence="6">
    <location>
        <begin position="156"/>
        <end position="177"/>
    </location>
</feature>
<feature type="transmembrane region" description="Helical" evidence="6">
    <location>
        <begin position="50"/>
        <end position="73"/>
    </location>
</feature>
<dbReference type="Proteomes" id="UP001143747">
    <property type="component" value="Unassembled WGS sequence"/>
</dbReference>
<dbReference type="Pfam" id="PF07694">
    <property type="entry name" value="5TM-5TMR_LYT"/>
    <property type="match status" value="1"/>
</dbReference>
<dbReference type="Pfam" id="PF01566">
    <property type="entry name" value="Nramp"/>
    <property type="match status" value="1"/>
</dbReference>
<evidence type="ECO:0000256" key="6">
    <source>
        <dbReference type="SAM" id="Phobius"/>
    </source>
</evidence>
<feature type="transmembrane region" description="Helical" evidence="6">
    <location>
        <begin position="457"/>
        <end position="474"/>
    </location>
</feature>
<keyword evidence="3 6" id="KW-0812">Transmembrane</keyword>
<comment type="caution">
    <text evidence="8">The sequence shown here is derived from an EMBL/GenBank/DDBJ whole genome shotgun (WGS) entry which is preliminary data.</text>
</comment>
<feature type="transmembrane region" description="Helical" evidence="6">
    <location>
        <begin position="486"/>
        <end position="510"/>
    </location>
</feature>
<dbReference type="GO" id="GO:0000155">
    <property type="term" value="F:phosphorelay sensor kinase activity"/>
    <property type="evidence" value="ECO:0007669"/>
    <property type="project" value="InterPro"/>
</dbReference>
<reference evidence="8" key="1">
    <citation type="submission" date="2022-01" db="EMBL/GenBank/DDBJ databases">
        <title>Draft genome of Methanogenium marinum DSM 15558.</title>
        <authorList>
            <person name="Chen S.-C."/>
            <person name="You Y.-T."/>
        </authorList>
    </citation>
    <scope>NUCLEOTIDE SEQUENCE</scope>
    <source>
        <strain evidence="8">DSM 15558</strain>
    </source>
</reference>
<keyword evidence="9" id="KW-1185">Reference proteome</keyword>
<protein>
    <submittedName>
        <fullName evidence="8">Nramp family divalent metal transporter</fullName>
    </submittedName>
</protein>
<evidence type="ECO:0000256" key="3">
    <source>
        <dbReference type="ARBA" id="ARBA00022692"/>
    </source>
</evidence>
<feature type="transmembrane region" description="Helical" evidence="6">
    <location>
        <begin position="125"/>
        <end position="144"/>
    </location>
</feature>
<feature type="transmembrane region" description="Helical" evidence="6">
    <location>
        <begin position="197"/>
        <end position="217"/>
    </location>
</feature>
<feature type="transmembrane region" description="Helical" evidence="6">
    <location>
        <begin position="238"/>
        <end position="263"/>
    </location>
</feature>
<feature type="transmembrane region" description="Helical" evidence="6">
    <location>
        <begin position="357"/>
        <end position="379"/>
    </location>
</feature>
<evidence type="ECO:0000313" key="9">
    <source>
        <dbReference type="Proteomes" id="UP001143747"/>
    </source>
</evidence>
<name>A0A9Q4KVL3_9EURY</name>
<dbReference type="RefSeq" id="WP_274925058.1">
    <property type="nucleotide sequence ID" value="NZ_JAKELO010000002.1"/>
</dbReference>
<dbReference type="GO" id="GO:0071555">
    <property type="term" value="P:cell wall organization"/>
    <property type="evidence" value="ECO:0007669"/>
    <property type="project" value="InterPro"/>
</dbReference>
<feature type="transmembrane region" description="Helical" evidence="6">
    <location>
        <begin position="12"/>
        <end position="30"/>
    </location>
</feature>
<organism evidence="8 9">
    <name type="scientific">Methanogenium marinum</name>
    <dbReference type="NCBI Taxonomy" id="348610"/>
    <lineage>
        <taxon>Archaea</taxon>
        <taxon>Methanobacteriati</taxon>
        <taxon>Methanobacteriota</taxon>
        <taxon>Stenosarchaea group</taxon>
        <taxon>Methanomicrobia</taxon>
        <taxon>Methanomicrobiales</taxon>
        <taxon>Methanomicrobiaceae</taxon>
        <taxon>Methanogenium</taxon>
    </lineage>
</organism>
<feature type="transmembrane region" description="Helical" evidence="6">
    <location>
        <begin position="293"/>
        <end position="311"/>
    </location>
</feature>
<keyword evidence="4 6" id="KW-1133">Transmembrane helix</keyword>
<dbReference type="GO" id="GO:0046873">
    <property type="term" value="F:metal ion transmembrane transporter activity"/>
    <property type="evidence" value="ECO:0007669"/>
    <property type="project" value="InterPro"/>
</dbReference>
<proteinExistence type="predicted"/>
<dbReference type="Gene3D" id="1.10.1760.20">
    <property type="match status" value="1"/>
</dbReference>
<feature type="transmembrane region" description="Helical" evidence="6">
    <location>
        <begin position="584"/>
        <end position="603"/>
    </location>
</feature>
<feature type="transmembrane region" description="Helical" evidence="6">
    <location>
        <begin position="517"/>
        <end position="537"/>
    </location>
</feature>
<comment type="subcellular location">
    <subcellularLocation>
        <location evidence="1">Cell membrane</location>
        <topology evidence="1">Multi-pass membrane protein</topology>
    </subcellularLocation>
</comment>
<evidence type="ECO:0000256" key="2">
    <source>
        <dbReference type="ARBA" id="ARBA00022475"/>
    </source>
</evidence>
<keyword evidence="5 6" id="KW-0472">Membrane</keyword>
<gene>
    <name evidence="8" type="ORF">L0665_07365</name>
</gene>
<evidence type="ECO:0000256" key="5">
    <source>
        <dbReference type="ARBA" id="ARBA00023136"/>
    </source>
</evidence>
<evidence type="ECO:0000256" key="1">
    <source>
        <dbReference type="ARBA" id="ARBA00004651"/>
    </source>
</evidence>
<evidence type="ECO:0000259" key="7">
    <source>
        <dbReference type="Pfam" id="PF07694"/>
    </source>
</evidence>
<evidence type="ECO:0000313" key="8">
    <source>
        <dbReference type="EMBL" id="MDE4908430.1"/>
    </source>
</evidence>
<keyword evidence="2" id="KW-1003">Cell membrane</keyword>
<feature type="domain" description="Signal transduction histidine kinase 5TM receptor LytS transmembrane region" evidence="7">
    <location>
        <begin position="440"/>
        <end position="605"/>
    </location>
</feature>
<dbReference type="InterPro" id="IPR011620">
    <property type="entry name" value="Sig_transdc_His_kinase_LytS_TM"/>
</dbReference>
<feature type="transmembrane region" description="Helical" evidence="6">
    <location>
        <begin position="416"/>
        <end position="436"/>
    </location>
</feature>
<dbReference type="EMBL" id="JAKELO010000002">
    <property type="protein sequence ID" value="MDE4908430.1"/>
    <property type="molecule type" value="Genomic_DNA"/>
</dbReference>
<feature type="transmembrane region" description="Helical" evidence="6">
    <location>
        <begin position="332"/>
        <end position="351"/>
    </location>
</feature>
<evidence type="ECO:0000256" key="4">
    <source>
        <dbReference type="ARBA" id="ARBA00022989"/>
    </source>
</evidence>